<dbReference type="CDD" id="cd07721">
    <property type="entry name" value="yflN-like_MBL-fold"/>
    <property type="match status" value="1"/>
</dbReference>
<organism evidence="5 6">
    <name type="scientific">Paenibacillus whitsoniae</name>
    <dbReference type="NCBI Taxonomy" id="2496558"/>
    <lineage>
        <taxon>Bacteria</taxon>
        <taxon>Bacillati</taxon>
        <taxon>Bacillota</taxon>
        <taxon>Bacilli</taxon>
        <taxon>Bacillales</taxon>
        <taxon>Paenibacillaceae</taxon>
        <taxon>Paenibacillus</taxon>
    </lineage>
</organism>
<sequence>MKFQQISKHIWSVRAWMIIPCHVWLVVEEEGITLVDAGVPWMAGSIQKLIDRLGAGPLRRIVLTHGHPDHVGSIKKIVQASPVPIYAHRLEIPYAEGDLPYPGKSKPAPQVAKGLLRPLTELADGEIASIGALRPFFTPGHSPGHVVYYHEQDDVLLTGDLFNSKRGKLLPPRFTPNPDEARRSARIVETLKPHRLEVCHGDTVYRPAEQMDDFFKIAKR</sequence>
<comment type="function">
    <text evidence="2">Counteracts the endogenous Pycsar antiviral defense system. Phosphodiesterase that enables metal-dependent hydrolysis of host cyclic nucleotide Pycsar defense signals such as cCMP and cUMP.</text>
</comment>
<comment type="caution">
    <text evidence="5">The sequence shown here is derived from an EMBL/GenBank/DDBJ whole genome shotgun (WGS) entry which is preliminary data.</text>
</comment>
<dbReference type="InterPro" id="IPR001279">
    <property type="entry name" value="Metallo-B-lactamas"/>
</dbReference>
<comment type="catalytic activity">
    <reaction evidence="1">
        <text>3',5'-cyclic CMP + H2O = CMP + H(+)</text>
        <dbReference type="Rhea" id="RHEA:72675"/>
        <dbReference type="ChEBI" id="CHEBI:15377"/>
        <dbReference type="ChEBI" id="CHEBI:15378"/>
        <dbReference type="ChEBI" id="CHEBI:58003"/>
        <dbReference type="ChEBI" id="CHEBI:60377"/>
    </reaction>
    <physiologicalReaction direction="left-to-right" evidence="1">
        <dbReference type="Rhea" id="RHEA:72676"/>
    </physiologicalReaction>
</comment>
<dbReference type="GO" id="GO:0016787">
    <property type="term" value="F:hydrolase activity"/>
    <property type="evidence" value="ECO:0007669"/>
    <property type="project" value="UniProtKB-KW"/>
</dbReference>
<evidence type="ECO:0000256" key="1">
    <source>
        <dbReference type="ARBA" id="ARBA00034221"/>
    </source>
</evidence>
<keyword evidence="5" id="KW-0378">Hydrolase</keyword>
<feature type="domain" description="Metallo-beta-lactamase" evidence="4">
    <location>
        <begin position="20"/>
        <end position="200"/>
    </location>
</feature>
<dbReference type="Pfam" id="PF00753">
    <property type="entry name" value="Lactamase_B"/>
    <property type="match status" value="1"/>
</dbReference>
<dbReference type="InterPro" id="IPR050855">
    <property type="entry name" value="NDM-1-like"/>
</dbReference>
<keyword evidence="6" id="KW-1185">Reference proteome</keyword>
<evidence type="ECO:0000259" key="4">
    <source>
        <dbReference type="SMART" id="SM00849"/>
    </source>
</evidence>
<dbReference type="Gene3D" id="3.60.15.10">
    <property type="entry name" value="Ribonuclease Z/Hydroxyacylglutathione hydrolase-like"/>
    <property type="match status" value="1"/>
</dbReference>
<dbReference type="Proteomes" id="UP000276128">
    <property type="component" value="Unassembled WGS sequence"/>
</dbReference>
<dbReference type="SMART" id="SM00849">
    <property type="entry name" value="Lactamase_B"/>
    <property type="match status" value="1"/>
</dbReference>
<dbReference type="PANTHER" id="PTHR42951:SF17">
    <property type="entry name" value="METALLO-BETA-LACTAMASE DOMAIN-CONTAINING PROTEIN"/>
    <property type="match status" value="1"/>
</dbReference>
<evidence type="ECO:0000256" key="2">
    <source>
        <dbReference type="ARBA" id="ARBA00034301"/>
    </source>
</evidence>
<evidence type="ECO:0000313" key="6">
    <source>
        <dbReference type="Proteomes" id="UP000276128"/>
    </source>
</evidence>
<dbReference type="OrthoDB" id="9802248at2"/>
<dbReference type="PANTHER" id="PTHR42951">
    <property type="entry name" value="METALLO-BETA-LACTAMASE DOMAIN-CONTAINING"/>
    <property type="match status" value="1"/>
</dbReference>
<name>A0A430JDD5_9BACL</name>
<evidence type="ECO:0000256" key="3">
    <source>
        <dbReference type="ARBA" id="ARBA00048505"/>
    </source>
</evidence>
<dbReference type="EMBL" id="RXHU01000040">
    <property type="protein sequence ID" value="RTE09027.1"/>
    <property type="molecule type" value="Genomic_DNA"/>
</dbReference>
<proteinExistence type="predicted"/>
<accession>A0A430JDD5</accession>
<comment type="catalytic activity">
    <reaction evidence="3">
        <text>3',5'-cyclic UMP + H2O = UMP + H(+)</text>
        <dbReference type="Rhea" id="RHEA:70575"/>
        <dbReference type="ChEBI" id="CHEBI:15377"/>
        <dbReference type="ChEBI" id="CHEBI:15378"/>
        <dbReference type="ChEBI" id="CHEBI:57865"/>
        <dbReference type="ChEBI" id="CHEBI:184387"/>
    </reaction>
    <physiologicalReaction direction="left-to-right" evidence="3">
        <dbReference type="Rhea" id="RHEA:70576"/>
    </physiologicalReaction>
</comment>
<reference evidence="5 6" key="1">
    <citation type="submission" date="2018-12" db="EMBL/GenBank/DDBJ databases">
        <title>Bacillus ochoae sp. nov., Paenibacillus whitsoniae sp. nov., Paenibacillus spiritus sp. nov. Isolated from the Mars Exploration Rover during spacecraft assembly.</title>
        <authorList>
            <person name="Seuylemezian A."/>
            <person name="Vaishampayan P."/>
        </authorList>
    </citation>
    <scope>NUCLEOTIDE SEQUENCE [LARGE SCALE GENOMIC DNA]</scope>
    <source>
        <strain evidence="5 6">MER 54</strain>
    </source>
</reference>
<dbReference type="InterPro" id="IPR036866">
    <property type="entry name" value="RibonucZ/Hydroxyglut_hydro"/>
</dbReference>
<protein>
    <submittedName>
        <fullName evidence="5">MBL fold metallo-hydrolase</fullName>
    </submittedName>
</protein>
<dbReference type="AlphaFoldDB" id="A0A430JDD5"/>
<evidence type="ECO:0000313" key="5">
    <source>
        <dbReference type="EMBL" id="RTE09027.1"/>
    </source>
</evidence>
<gene>
    <name evidence="5" type="ORF">EJQ19_14270</name>
</gene>
<dbReference type="RefSeq" id="WP_126141907.1">
    <property type="nucleotide sequence ID" value="NZ_RXHU01000040.1"/>
</dbReference>
<dbReference type="SUPFAM" id="SSF56281">
    <property type="entry name" value="Metallo-hydrolase/oxidoreductase"/>
    <property type="match status" value="1"/>
</dbReference>